<organism evidence="5 6">
    <name type="scientific">Heterodera schachtii</name>
    <name type="common">Sugarbeet cyst nematode worm</name>
    <name type="synonym">Tylenchus schachtii</name>
    <dbReference type="NCBI Taxonomy" id="97005"/>
    <lineage>
        <taxon>Eukaryota</taxon>
        <taxon>Metazoa</taxon>
        <taxon>Ecdysozoa</taxon>
        <taxon>Nematoda</taxon>
        <taxon>Chromadorea</taxon>
        <taxon>Rhabditida</taxon>
        <taxon>Tylenchina</taxon>
        <taxon>Tylenchomorpha</taxon>
        <taxon>Tylenchoidea</taxon>
        <taxon>Heteroderidae</taxon>
        <taxon>Heteroderinae</taxon>
        <taxon>Heterodera</taxon>
    </lineage>
</organism>
<feature type="active site" description="Tele-AMP-histidine intermediate" evidence="1">
    <location>
        <position position="144"/>
    </location>
</feature>
<dbReference type="InterPro" id="IPR036265">
    <property type="entry name" value="HIT-like_sf"/>
</dbReference>
<dbReference type="PANTHER" id="PTHR23089">
    <property type="entry name" value="HISTIDINE TRIAD HIT PROTEIN"/>
    <property type="match status" value="1"/>
</dbReference>
<dbReference type="FunFam" id="3.30.428.10:FF:000005">
    <property type="entry name" value="Histidine triad nucleotide-binding protein 1"/>
    <property type="match status" value="1"/>
</dbReference>
<keyword evidence="6" id="KW-1185">Reference proteome</keyword>
<dbReference type="InterPro" id="IPR001310">
    <property type="entry name" value="Histidine_triad_HIT"/>
</dbReference>
<name>A0ABD2IYK5_HETSC</name>
<dbReference type="InterPro" id="IPR011146">
    <property type="entry name" value="HIT-like"/>
</dbReference>
<proteinExistence type="predicted"/>
<evidence type="ECO:0000259" key="4">
    <source>
        <dbReference type="PROSITE" id="PS51084"/>
    </source>
</evidence>
<evidence type="ECO:0000256" key="3">
    <source>
        <dbReference type="PROSITE-ProRule" id="PRU00464"/>
    </source>
</evidence>
<comment type="caution">
    <text evidence="5">The sequence shown here is derived from an EMBL/GenBank/DDBJ whole genome shotgun (WGS) entry which is preliminary data.</text>
</comment>
<feature type="domain" description="HIT" evidence="4">
    <location>
        <begin position="50"/>
        <end position="162"/>
    </location>
</feature>
<gene>
    <name evidence="5" type="ORF">niasHS_010063</name>
</gene>
<evidence type="ECO:0000313" key="5">
    <source>
        <dbReference type="EMBL" id="KAL3084994.1"/>
    </source>
</evidence>
<dbReference type="Gene3D" id="3.30.428.10">
    <property type="entry name" value="HIT-like"/>
    <property type="match status" value="1"/>
</dbReference>
<protein>
    <recommendedName>
        <fullName evidence="4">HIT domain-containing protein</fullName>
    </recommendedName>
</protein>
<dbReference type="PRINTS" id="PR00332">
    <property type="entry name" value="HISTRIAD"/>
</dbReference>
<reference evidence="5 6" key="1">
    <citation type="submission" date="2024-10" db="EMBL/GenBank/DDBJ databases">
        <authorList>
            <person name="Kim D."/>
        </authorList>
    </citation>
    <scope>NUCLEOTIDE SEQUENCE [LARGE SCALE GENOMIC DNA]</scope>
    <source>
        <strain evidence="5">Taebaek</strain>
    </source>
</reference>
<accession>A0ABD2IYK5</accession>
<dbReference type="Pfam" id="PF01230">
    <property type="entry name" value="HIT"/>
    <property type="match status" value="1"/>
</dbReference>
<dbReference type="EMBL" id="JBICCN010000232">
    <property type="protein sequence ID" value="KAL3084994.1"/>
    <property type="molecule type" value="Genomic_DNA"/>
</dbReference>
<evidence type="ECO:0000256" key="2">
    <source>
        <dbReference type="PIRSR" id="PIRSR601310-3"/>
    </source>
</evidence>
<evidence type="ECO:0000313" key="6">
    <source>
        <dbReference type="Proteomes" id="UP001620645"/>
    </source>
</evidence>
<dbReference type="InterPro" id="IPR019808">
    <property type="entry name" value="Histidine_triad_CS"/>
</dbReference>
<feature type="short sequence motif" description="Histidine triad motif" evidence="2 3">
    <location>
        <begin position="142"/>
        <end position="146"/>
    </location>
</feature>
<dbReference type="SUPFAM" id="SSF54197">
    <property type="entry name" value="HIT-like"/>
    <property type="match status" value="1"/>
</dbReference>
<evidence type="ECO:0000256" key="1">
    <source>
        <dbReference type="PIRSR" id="PIRSR601310-1"/>
    </source>
</evidence>
<dbReference type="AlphaFoldDB" id="A0ABD2IYK5"/>
<sequence>MLIRSRQQLCALFRSSTRLLKPRIGCYSVLAQMSTEVEKAQKAKPGGDTIFGKIIRKEVPSTILYEDDEVLAFKDINPEAPVHFLVIPKKCITALSNSEEQDQAVLGKLLLTANNVAKAQGLSDGYRIVINNGRHGCQSVYHLHLHVLGGRQLGWPPGTSGTFLHTLLGKFGYFK</sequence>
<dbReference type="PROSITE" id="PS51084">
    <property type="entry name" value="HIT_2"/>
    <property type="match status" value="1"/>
</dbReference>
<dbReference type="CDD" id="cd01276">
    <property type="entry name" value="PKCI_related"/>
    <property type="match status" value="1"/>
</dbReference>
<dbReference type="PROSITE" id="PS00892">
    <property type="entry name" value="HIT_1"/>
    <property type="match status" value="1"/>
</dbReference>
<dbReference type="Proteomes" id="UP001620645">
    <property type="component" value="Unassembled WGS sequence"/>
</dbReference>